<evidence type="ECO:0008006" key="3">
    <source>
        <dbReference type="Google" id="ProtNLM"/>
    </source>
</evidence>
<reference evidence="2" key="1">
    <citation type="journal article" date="2019" name="Int. J. Syst. Evol. Microbiol.">
        <title>The Global Catalogue of Microorganisms (GCM) 10K type strain sequencing project: providing services to taxonomists for standard genome sequencing and annotation.</title>
        <authorList>
            <consortium name="The Broad Institute Genomics Platform"/>
            <consortium name="The Broad Institute Genome Sequencing Center for Infectious Disease"/>
            <person name="Wu L."/>
            <person name="Ma J."/>
        </authorList>
    </citation>
    <scope>NUCLEOTIDE SEQUENCE [LARGE SCALE GENOMIC DNA]</scope>
    <source>
        <strain evidence="2">CCUG 56608</strain>
    </source>
</reference>
<dbReference type="Proteomes" id="UP001597041">
    <property type="component" value="Unassembled WGS sequence"/>
</dbReference>
<proteinExistence type="predicted"/>
<dbReference type="RefSeq" id="WP_379592249.1">
    <property type="nucleotide sequence ID" value="NZ_JBHTKK010000013.1"/>
</dbReference>
<organism evidence="1 2">
    <name type="scientific">Oceanobacillus locisalsi</name>
    <dbReference type="NCBI Taxonomy" id="546107"/>
    <lineage>
        <taxon>Bacteria</taxon>
        <taxon>Bacillati</taxon>
        <taxon>Bacillota</taxon>
        <taxon>Bacilli</taxon>
        <taxon>Bacillales</taxon>
        <taxon>Bacillaceae</taxon>
        <taxon>Oceanobacillus</taxon>
    </lineage>
</organism>
<protein>
    <recommendedName>
        <fullName evidence="3">Fur-regulated basic protein FbpA</fullName>
    </recommendedName>
</protein>
<sequence length="57" mass="6865">MSEIEAKKRKKQLIHELNRQGIYYTSDGRKLEECNLYTVLWNYIDVKCEEGRLLSEE</sequence>
<dbReference type="EMBL" id="JBHTKK010000013">
    <property type="protein sequence ID" value="MFD1066671.1"/>
    <property type="molecule type" value="Genomic_DNA"/>
</dbReference>
<name>A0ABW3NJQ1_9BACI</name>
<evidence type="ECO:0000313" key="1">
    <source>
        <dbReference type="EMBL" id="MFD1066671.1"/>
    </source>
</evidence>
<evidence type="ECO:0000313" key="2">
    <source>
        <dbReference type="Proteomes" id="UP001597041"/>
    </source>
</evidence>
<keyword evidence="2" id="KW-1185">Reference proteome</keyword>
<gene>
    <name evidence="1" type="ORF">ACFQ19_11605</name>
</gene>
<comment type="caution">
    <text evidence="1">The sequence shown here is derived from an EMBL/GenBank/DDBJ whole genome shotgun (WGS) entry which is preliminary data.</text>
</comment>
<accession>A0ABW3NJQ1</accession>